<dbReference type="PANTHER" id="PTHR36848">
    <property type="entry name" value="DNA-BINDING PROTEIN (PUTATIVE SECRETED PROTEIN)-RELATED"/>
    <property type="match status" value="1"/>
</dbReference>
<dbReference type="Pfam" id="PF21467">
    <property type="entry name" value="BetaGal_gal-bd"/>
    <property type="match status" value="1"/>
</dbReference>
<evidence type="ECO:0000259" key="4">
    <source>
        <dbReference type="Pfam" id="PF21467"/>
    </source>
</evidence>
<keyword evidence="1 5" id="KW-0378">Hydrolase</keyword>
<geneLocation type="plasmid" evidence="5 6">
    <name>unnamed1</name>
</geneLocation>
<dbReference type="PROSITE" id="PS51257">
    <property type="entry name" value="PROKAR_LIPOPROTEIN"/>
    <property type="match status" value="1"/>
</dbReference>
<dbReference type="Proteomes" id="UP000831113">
    <property type="component" value="Plasmid unnamed1"/>
</dbReference>
<dbReference type="InterPro" id="IPR053161">
    <property type="entry name" value="Ulvan_degrading_GH"/>
</dbReference>
<organism evidence="5 6">
    <name type="scientific">Hymenobacter tibetensis</name>
    <dbReference type="NCBI Taxonomy" id="497967"/>
    <lineage>
        <taxon>Bacteria</taxon>
        <taxon>Pseudomonadati</taxon>
        <taxon>Bacteroidota</taxon>
        <taxon>Cytophagia</taxon>
        <taxon>Cytophagales</taxon>
        <taxon>Hymenobacteraceae</taxon>
        <taxon>Hymenobacter</taxon>
    </lineage>
</organism>
<feature type="chain" id="PRO_5047233140" evidence="3">
    <location>
        <begin position="22"/>
        <end position="945"/>
    </location>
</feature>
<protein>
    <submittedName>
        <fullName evidence="5">Glycoside hydrolase</fullName>
    </submittedName>
</protein>
<accession>A0ABY4D546</accession>
<dbReference type="InterPro" id="IPR048913">
    <property type="entry name" value="BetaGal_gal-bd"/>
</dbReference>
<feature type="signal peptide" evidence="3">
    <location>
        <begin position="1"/>
        <end position="21"/>
    </location>
</feature>
<dbReference type="Pfam" id="PF17132">
    <property type="entry name" value="Glyco_hydro_106"/>
    <property type="match status" value="3"/>
</dbReference>
<dbReference type="EMBL" id="CP094670">
    <property type="protein sequence ID" value="UOG77327.1"/>
    <property type="molecule type" value="Genomic_DNA"/>
</dbReference>
<dbReference type="PANTHER" id="PTHR36848:SF2">
    <property type="entry name" value="SECRETED PROTEIN"/>
    <property type="match status" value="1"/>
</dbReference>
<evidence type="ECO:0000256" key="1">
    <source>
        <dbReference type="ARBA" id="ARBA00022801"/>
    </source>
</evidence>
<feature type="domain" description="Beta-galactosidase galactose-binding" evidence="4">
    <location>
        <begin position="824"/>
        <end position="879"/>
    </location>
</feature>
<gene>
    <name evidence="5" type="ORF">MTX78_23150</name>
</gene>
<reference evidence="5 6" key="1">
    <citation type="submission" date="2022-03" db="EMBL/GenBank/DDBJ databases">
        <title>Hymenobactersp. isolated from the air.</title>
        <authorList>
            <person name="Won M."/>
            <person name="Kwon S.-W."/>
        </authorList>
    </citation>
    <scope>NUCLEOTIDE SEQUENCE [LARGE SCALE GENOMIC DNA]</scope>
    <source>
        <strain evidence="5 6">KACC 21982</strain>
        <plasmid evidence="5 6">unnamed1</plasmid>
    </source>
</reference>
<dbReference type="InterPro" id="IPR008979">
    <property type="entry name" value="Galactose-bd-like_sf"/>
</dbReference>
<name>A0ABY4D546_9BACT</name>
<dbReference type="Gene3D" id="2.60.120.260">
    <property type="entry name" value="Galactose-binding domain-like"/>
    <property type="match status" value="1"/>
</dbReference>
<evidence type="ECO:0000256" key="2">
    <source>
        <dbReference type="ARBA" id="ARBA00023295"/>
    </source>
</evidence>
<sequence>MQSRYSNLLVAAGLLLGGVSACQQVPTPSATRPTAPAASPWPTVTTQMRPWTRWWWMGSAVDARNLRLQLNQFKEAGLGGAEITPIYGAVGYEQQYLDFLSPSWLKMLHTTTHTADSLGLGIDMNLGTGWPYGGPQIQPEQAASKLVVQKYALAAGQSLKQKVVLQDPKHPGRAPLVALTAYGSKGERLDLRSKVTTDGTLNWQPTAGSWELYAAFGGNTRQMVKRAAPGGAGLVLDHLSPEALKTYLNRFDQAFASQPTGVRSFFNDSYEVYGADFTPRLLDEFERRRGYDVRPYLRELTSQSTTDQAARLRDDYRETMAELVQENFVTPWTTWIHGKKGLARNQSHGFPGNLLDLYATVDIPECETFGITRFPIPGMRYYSEEAAYKNPPPDLVMLKFASSAGHVLGKPLVSSETFTWLGEHFKVPLANCKPEVEQVFLAGVNHVFYHGTTYSPTEAKWPGWLFYASTEFVPANSWWPHLTGLNDYITRCQSVLQAGRPESDVLLYWPVYDVRHHAPPDKLEMLISIHTIDEWLQPTAFYQDAQQLIKRGYAVDFVSDKLLQQSQVSGGRLQVAPQGAVYQALVVPKVAFMPVETLENIVQRARQGATVILQELPTDVPGLHQLETRRQRLRAITAALNFRTVGAGVQQAEVGSGRVLLAPNVQQALEYRNITRETLTDSGLKFIRRAVPDGRYYYLVNHTATALDSWVALNTTANSMLLLDPQTGRSGVAASKREGNSTSVRLQLQPGEAMIVKTSTTPAAGPLWPYLTPTGTAQPVAGPWKVRFTEGGPALPKAQQLSHLVSWTQLPDTSAARFSGRAEYTTTFTLPTKAPADYLLKLGDVRESAHVWVNGHDAGVVWSFPHECHIGPYLKKGRNELKIEVANLMANHIIDLDKRKVAWRKYHEINFVTLAYEPFDAATWSWQPSGLLGPVTLTPCAPVKF</sequence>
<keyword evidence="5" id="KW-0614">Plasmid</keyword>
<keyword evidence="2" id="KW-0326">Glycosidase</keyword>
<dbReference type="NCBIfam" id="NF045579">
    <property type="entry name" value="rhamnoside_JR"/>
    <property type="match status" value="1"/>
</dbReference>
<evidence type="ECO:0000313" key="5">
    <source>
        <dbReference type="EMBL" id="UOG77327.1"/>
    </source>
</evidence>
<evidence type="ECO:0000256" key="3">
    <source>
        <dbReference type="SAM" id="SignalP"/>
    </source>
</evidence>
<keyword evidence="3" id="KW-0732">Signal</keyword>
<dbReference type="GO" id="GO:0016787">
    <property type="term" value="F:hydrolase activity"/>
    <property type="evidence" value="ECO:0007669"/>
    <property type="project" value="UniProtKB-KW"/>
</dbReference>
<keyword evidence="6" id="KW-1185">Reference proteome</keyword>
<dbReference type="SUPFAM" id="SSF49785">
    <property type="entry name" value="Galactose-binding domain-like"/>
    <property type="match status" value="1"/>
</dbReference>
<dbReference type="RefSeq" id="WP_243803058.1">
    <property type="nucleotide sequence ID" value="NZ_CP094670.1"/>
</dbReference>
<proteinExistence type="predicted"/>
<evidence type="ECO:0000313" key="6">
    <source>
        <dbReference type="Proteomes" id="UP000831113"/>
    </source>
</evidence>